<accession>A0A8K0E9Q4</accession>
<evidence type="ECO:0000256" key="2">
    <source>
        <dbReference type="ARBA" id="ARBA00004496"/>
    </source>
</evidence>
<protein>
    <submittedName>
        <fullName evidence="11">IPO5 protein</fullName>
    </submittedName>
</protein>
<dbReference type="AlphaFoldDB" id="A0A8K0E9Q4"/>
<keyword evidence="12" id="KW-1185">Reference proteome</keyword>
<dbReference type="GO" id="GO:0005634">
    <property type="term" value="C:nucleus"/>
    <property type="evidence" value="ECO:0007669"/>
    <property type="project" value="UniProtKB-SubCell"/>
</dbReference>
<dbReference type="InterPro" id="IPR040122">
    <property type="entry name" value="Importin_beta"/>
</dbReference>
<evidence type="ECO:0000256" key="7">
    <source>
        <dbReference type="ARBA" id="ARBA00022990"/>
    </source>
</evidence>
<keyword evidence="5" id="KW-0677">Repeat</keyword>
<dbReference type="InterPro" id="IPR016024">
    <property type="entry name" value="ARM-type_fold"/>
</dbReference>
<reference evidence="11" key="1">
    <citation type="submission" date="2022-01" db="EMBL/GenBank/DDBJ databases">
        <authorList>
            <person name="Braso-Vives M."/>
        </authorList>
    </citation>
    <scope>NUCLEOTIDE SEQUENCE</scope>
</reference>
<dbReference type="EMBL" id="OV696699">
    <property type="protein sequence ID" value="CAH1244756.1"/>
    <property type="molecule type" value="Genomic_DNA"/>
</dbReference>
<keyword evidence="8" id="KW-0539">Nucleus</keyword>
<sequence>MRFLFTSGIKFPAKNKVKGHSAGQNVGLFPSKMAEQAQFETLLANLMSPDNDVRKQSETMYDGIPVANRAQFLLQASRNTSAAAEVRQMGAVLLRRLLTMSFEEAWPTFPPELQAAIKTQLLAGIQQETTPNVRRKICDATAELARNLMGDDGTNHWPEALKFLFECASSQDPALKESALNIFCSIPGIFGNQQAHYLEVIKQMLYQCMTDQASPQVRRLAAKATANFILENENDAALQRQLSDLLPGILQSLSESATTQDDDCVLKSMIDLAENTPKYLRLQLDSVLNINLQILSNADLPDQWRHLGLEVIVTLAETAPAMVRKRGKIVPLLIPQVMALMVDLEEEEDWATSDEAEDEDSDSNAIAGETGLDRLACGLGGKTVLPHVSAALPQMLQNADWRYRHAALMAISAIGEGCHNQMQAVLPSVVDAVLPYLQDTHPRVRYAACNALGQMATDFAPLFQKKFIDKVIRGLLIVLDDLQHPRVQAHAGAALVNFSEDCPKSLLLPYLEPILAKLEQVLSVKIQEVFAKGTKMVLEQVVTTIAAVADTSEDAFVPYYDRFMPSLKLLMQSANVKELRLLRGKTIECISLIGLAVGTQKFMQDAADVMQMLLATQTDSQAQEMDDDDPQMSFMISAWARMCKLLGKQFQQYLPVVMGPLLKAAAIKPEVALLDEDDMKHVSEDEGWQFVSLSDQQSFGIRTTGLEEKSTACQMLVCYARELKEAFADYTEQVVKLMVPLLKFYFHDVVRLSAAEIMPCLIECATIKGEAYVREMWNFMCPEIIAAMGTEPESDVLSQLMESFAKCVELLGKGCLSSEHLTSLGKTLNDHLDAHFHKQDERQERRKDEDYDEVVEESLQEQNEDDIYMLSKVSDIIHSLLGTHKEEMLPFFEQLMPHFIKLLEPERPWSDRQWGLCIWDDVIEYCGPVSFKYQEYFLRPMVAAIMDKNPEVRQAAAYGCGVMAQFGGENYAQALREALPILTQVISNPQSREVENLPPTENAISAVTKMMKYQPGSVDMDNILPHWLSWLPVKEDKEECVHIYNFLCDLVETNNAVVLGPENRNLPRILGIIADGVAAEAHGQDQGLTQRLTTIVRQIQGSPLWANCTAQLTPEQQQALATFMEMPQT</sequence>
<dbReference type="InterPro" id="IPR000357">
    <property type="entry name" value="HEAT"/>
</dbReference>
<dbReference type="OrthoDB" id="543373at2759"/>
<dbReference type="Pfam" id="PF25574">
    <property type="entry name" value="TPR_IMB1"/>
    <property type="match status" value="1"/>
</dbReference>
<dbReference type="InterPro" id="IPR041389">
    <property type="entry name" value="Importin_rep_6"/>
</dbReference>
<dbReference type="Pfam" id="PF02985">
    <property type="entry name" value="HEAT"/>
    <property type="match status" value="1"/>
</dbReference>
<dbReference type="InterPro" id="IPR041653">
    <property type="entry name" value="Importin_rep_4"/>
</dbReference>
<organism evidence="11 12">
    <name type="scientific">Branchiostoma lanceolatum</name>
    <name type="common">Common lancelet</name>
    <name type="synonym">Amphioxus lanceolatum</name>
    <dbReference type="NCBI Taxonomy" id="7740"/>
    <lineage>
        <taxon>Eukaryota</taxon>
        <taxon>Metazoa</taxon>
        <taxon>Chordata</taxon>
        <taxon>Cephalochordata</taxon>
        <taxon>Leptocardii</taxon>
        <taxon>Amphioxiformes</taxon>
        <taxon>Branchiostomatidae</taxon>
        <taxon>Branchiostoma</taxon>
    </lineage>
</organism>
<name>A0A8K0E9Q4_BRALA</name>
<evidence type="ECO:0000259" key="10">
    <source>
        <dbReference type="Pfam" id="PF25780"/>
    </source>
</evidence>
<feature type="domain" description="IPO4/5-like TPR repeats" evidence="10">
    <location>
        <begin position="130"/>
        <end position="289"/>
    </location>
</feature>
<dbReference type="PANTHER" id="PTHR10527">
    <property type="entry name" value="IMPORTIN BETA"/>
    <property type="match status" value="1"/>
</dbReference>
<evidence type="ECO:0000313" key="12">
    <source>
        <dbReference type="Proteomes" id="UP000838412"/>
    </source>
</evidence>
<evidence type="ECO:0000256" key="3">
    <source>
        <dbReference type="ARBA" id="ARBA00022448"/>
    </source>
</evidence>
<dbReference type="Proteomes" id="UP000838412">
    <property type="component" value="Chromosome 14"/>
</dbReference>
<dbReference type="InterPro" id="IPR057672">
    <property type="entry name" value="TPR_IPO4/5"/>
</dbReference>
<dbReference type="Pfam" id="PF13513">
    <property type="entry name" value="HEAT_EZ"/>
    <property type="match status" value="1"/>
</dbReference>
<keyword evidence="7" id="KW-0007">Acetylation</keyword>
<feature type="domain" description="Importin subunit beta-1/Transportin-1-like TPR repeats" evidence="9">
    <location>
        <begin position="532"/>
        <end position="670"/>
    </location>
</feature>
<dbReference type="Pfam" id="PF25780">
    <property type="entry name" value="TPR_IPO5"/>
    <property type="match status" value="1"/>
</dbReference>
<dbReference type="Pfam" id="PF18808">
    <property type="entry name" value="Importin_rep_4"/>
    <property type="match status" value="1"/>
</dbReference>
<dbReference type="SUPFAM" id="SSF48371">
    <property type="entry name" value="ARM repeat"/>
    <property type="match status" value="2"/>
</dbReference>
<evidence type="ECO:0000256" key="4">
    <source>
        <dbReference type="ARBA" id="ARBA00022490"/>
    </source>
</evidence>
<evidence type="ECO:0000256" key="1">
    <source>
        <dbReference type="ARBA" id="ARBA00004123"/>
    </source>
</evidence>
<evidence type="ECO:0000313" key="11">
    <source>
        <dbReference type="EMBL" id="CAH1244756.1"/>
    </source>
</evidence>
<dbReference type="Gene3D" id="1.25.10.10">
    <property type="entry name" value="Leucine-rich Repeat Variant"/>
    <property type="match status" value="1"/>
</dbReference>
<keyword evidence="6" id="KW-0653">Protein transport</keyword>
<evidence type="ECO:0000256" key="6">
    <source>
        <dbReference type="ARBA" id="ARBA00022927"/>
    </source>
</evidence>
<gene>
    <name evidence="11" type="primary">IPO5</name>
    <name evidence="11" type="ORF">BLAG_LOCUS7318</name>
</gene>
<dbReference type="InterPro" id="IPR011989">
    <property type="entry name" value="ARM-like"/>
</dbReference>
<dbReference type="GO" id="GO:0005737">
    <property type="term" value="C:cytoplasm"/>
    <property type="evidence" value="ECO:0007669"/>
    <property type="project" value="UniProtKB-SubCell"/>
</dbReference>
<evidence type="ECO:0000256" key="8">
    <source>
        <dbReference type="ARBA" id="ARBA00023242"/>
    </source>
</evidence>
<evidence type="ECO:0000256" key="5">
    <source>
        <dbReference type="ARBA" id="ARBA00022737"/>
    </source>
</evidence>
<dbReference type="InterPro" id="IPR058584">
    <property type="entry name" value="IMB1_TNPO1-like_TPR"/>
</dbReference>
<keyword evidence="4" id="KW-0963">Cytoplasm</keyword>
<dbReference type="Pfam" id="PF18829">
    <property type="entry name" value="Importin_rep_6"/>
    <property type="match status" value="1"/>
</dbReference>
<evidence type="ECO:0000259" key="9">
    <source>
        <dbReference type="Pfam" id="PF25574"/>
    </source>
</evidence>
<comment type="subcellular location">
    <subcellularLocation>
        <location evidence="2">Cytoplasm</location>
    </subcellularLocation>
    <subcellularLocation>
        <location evidence="1">Nucleus</location>
    </subcellularLocation>
</comment>
<proteinExistence type="predicted"/>
<dbReference type="GO" id="GO:0006606">
    <property type="term" value="P:protein import into nucleus"/>
    <property type="evidence" value="ECO:0007669"/>
    <property type="project" value="InterPro"/>
</dbReference>
<keyword evidence="3" id="KW-0813">Transport</keyword>